<evidence type="ECO:0000313" key="2">
    <source>
        <dbReference type="Proteomes" id="UP000308181"/>
    </source>
</evidence>
<dbReference type="Proteomes" id="UP000308181">
    <property type="component" value="Unassembled WGS sequence"/>
</dbReference>
<keyword evidence="2" id="KW-1185">Reference proteome</keyword>
<dbReference type="EMBL" id="SWBP01000004">
    <property type="protein sequence ID" value="TKB97058.1"/>
    <property type="molecule type" value="Genomic_DNA"/>
</dbReference>
<name>A0A4U1BWR5_9SPHI</name>
<protein>
    <submittedName>
        <fullName evidence="1">DUF4249 domain-containing protein</fullName>
    </submittedName>
</protein>
<organism evidence="1 2">
    <name type="scientific">Pedobacter cryophilus</name>
    <dbReference type="NCBI Taxonomy" id="2571271"/>
    <lineage>
        <taxon>Bacteria</taxon>
        <taxon>Pseudomonadati</taxon>
        <taxon>Bacteroidota</taxon>
        <taxon>Sphingobacteriia</taxon>
        <taxon>Sphingobacteriales</taxon>
        <taxon>Sphingobacteriaceae</taxon>
        <taxon>Pedobacter</taxon>
    </lineage>
</organism>
<proteinExistence type="predicted"/>
<evidence type="ECO:0000313" key="1">
    <source>
        <dbReference type="EMBL" id="TKB97058.1"/>
    </source>
</evidence>
<dbReference type="InterPro" id="IPR025345">
    <property type="entry name" value="DUF4249"/>
</dbReference>
<sequence>MKNNKHYILTFFIAFTSLFLSSCEEVIDIKLDKTEAVAVIEANVTNKLEPQIIRLSLTKPFTDDNSLLPLTNALVTVQEENGPTYVFTEGANGNYISIPFSGKPGKKYTVQVKANNKTYTAQSIMPQVVILDSITVTELTFFGDKRKFTQVNYQDTPNINNQYNYVLTVNNELRNAYYVDSDRFNDGNKVTNTIFSDEPDLKAGDKVTIDFQCIDLNIYRYFFAISQISGNGGPPTAPSNPDSNFDNGALGYFSAHTSQKVSVTIP</sequence>
<dbReference type="Pfam" id="PF14054">
    <property type="entry name" value="DUF4249"/>
    <property type="match status" value="1"/>
</dbReference>
<accession>A0A4U1BWR5</accession>
<dbReference type="OrthoDB" id="637707at2"/>
<dbReference type="AlphaFoldDB" id="A0A4U1BWR5"/>
<gene>
    <name evidence="1" type="ORF">FA046_13405</name>
</gene>
<reference evidence="1 2" key="1">
    <citation type="submission" date="2019-04" db="EMBL/GenBank/DDBJ databases">
        <title>Pedobacter sp. AR-3-17 sp. nov., isolated from Arctic soil.</title>
        <authorList>
            <person name="Dahal R.H."/>
            <person name="Kim D.-U."/>
        </authorList>
    </citation>
    <scope>NUCLEOTIDE SEQUENCE [LARGE SCALE GENOMIC DNA]</scope>
    <source>
        <strain evidence="1 2">AR-3-17</strain>
    </source>
</reference>
<comment type="caution">
    <text evidence="1">The sequence shown here is derived from an EMBL/GenBank/DDBJ whole genome shotgun (WGS) entry which is preliminary data.</text>
</comment>
<dbReference type="PROSITE" id="PS51257">
    <property type="entry name" value="PROKAR_LIPOPROTEIN"/>
    <property type="match status" value="1"/>
</dbReference>
<dbReference type="RefSeq" id="WP_136827023.1">
    <property type="nucleotide sequence ID" value="NZ_SWBP01000004.1"/>
</dbReference>